<evidence type="ECO:0000256" key="5">
    <source>
        <dbReference type="SAM" id="MobiDB-lite"/>
    </source>
</evidence>
<accession>A0A076MPG6</accession>
<keyword evidence="8" id="KW-1185">Reference proteome</keyword>
<organism evidence="7 8">
    <name type="scientific">Amycolatopsis methanolica 239</name>
    <dbReference type="NCBI Taxonomy" id="1068978"/>
    <lineage>
        <taxon>Bacteria</taxon>
        <taxon>Bacillati</taxon>
        <taxon>Actinomycetota</taxon>
        <taxon>Actinomycetes</taxon>
        <taxon>Pseudonocardiales</taxon>
        <taxon>Pseudonocardiaceae</taxon>
        <taxon>Amycolatopsis</taxon>
        <taxon>Amycolatopsis methanolica group</taxon>
    </lineage>
</organism>
<name>A0A076MPG6_AMYME</name>
<evidence type="ECO:0000256" key="2">
    <source>
        <dbReference type="ARBA" id="ARBA00023015"/>
    </source>
</evidence>
<keyword evidence="4" id="KW-0804">Transcription</keyword>
<dbReference type="SUPFAM" id="SSF53850">
    <property type="entry name" value="Periplasmic binding protein-like II"/>
    <property type="match status" value="1"/>
</dbReference>
<sequence length="334" mass="35302">MRMDLTVQQLRAVVEVADAGGFTTAAQRLHLAQSSLSRTVAEVERKVGVALFERTTRRLVPTAEGVEFTRIAREVLASFDAGLRHFTGFLAGTRGHVRVATLPSLAAILLPPVIARYRRELPDVELSIEDCLSEEVLARVRAGAVDLAVTVVGEPPDDLEVQPLAADECCCVFPPGHPFADAETLSWQQIQGEPFIAFSPGSSIRPLVDHALAEAGVAPGHTIEARNIAAVAGLAAAGLGVSAIPGLVLPLVAFAGLRSLPLDGPRAERAIALVRDPSRPRPRAVAAFAEALLQARDRGDGLPAHTRWLTRRDSGPSPTAARPASGSGRRTPPA</sequence>
<dbReference type="RefSeq" id="WP_017982043.1">
    <property type="nucleotide sequence ID" value="NZ_AQUL01000001.1"/>
</dbReference>
<dbReference type="PROSITE" id="PS50931">
    <property type="entry name" value="HTH_LYSR"/>
    <property type="match status" value="1"/>
</dbReference>
<evidence type="ECO:0000256" key="4">
    <source>
        <dbReference type="ARBA" id="ARBA00023163"/>
    </source>
</evidence>
<dbReference type="eggNOG" id="COG0583">
    <property type="taxonomic scope" value="Bacteria"/>
</dbReference>
<dbReference type="SUPFAM" id="SSF46785">
    <property type="entry name" value="Winged helix' DNA-binding domain"/>
    <property type="match status" value="1"/>
</dbReference>
<dbReference type="InterPro" id="IPR050950">
    <property type="entry name" value="HTH-type_LysR_regulators"/>
</dbReference>
<evidence type="ECO:0000313" key="7">
    <source>
        <dbReference type="EMBL" id="AIJ22823.1"/>
    </source>
</evidence>
<dbReference type="InterPro" id="IPR005119">
    <property type="entry name" value="LysR_subst-bd"/>
</dbReference>
<protein>
    <submittedName>
        <fullName evidence="7">Transcriptional regulator, LysR family</fullName>
    </submittedName>
</protein>
<evidence type="ECO:0000259" key="6">
    <source>
        <dbReference type="PROSITE" id="PS50931"/>
    </source>
</evidence>
<dbReference type="GO" id="GO:0003700">
    <property type="term" value="F:DNA-binding transcription factor activity"/>
    <property type="evidence" value="ECO:0007669"/>
    <property type="project" value="InterPro"/>
</dbReference>
<proteinExistence type="inferred from homology"/>
<dbReference type="Proteomes" id="UP000062973">
    <property type="component" value="Chromosome"/>
</dbReference>
<dbReference type="Pfam" id="PF03466">
    <property type="entry name" value="LysR_substrate"/>
    <property type="match status" value="1"/>
</dbReference>
<dbReference type="GO" id="GO:0003677">
    <property type="term" value="F:DNA binding"/>
    <property type="evidence" value="ECO:0007669"/>
    <property type="project" value="UniProtKB-KW"/>
</dbReference>
<evidence type="ECO:0000313" key="8">
    <source>
        <dbReference type="Proteomes" id="UP000062973"/>
    </source>
</evidence>
<dbReference type="HOGENOM" id="CLU_039613_6_0_11"/>
<evidence type="ECO:0000256" key="3">
    <source>
        <dbReference type="ARBA" id="ARBA00023125"/>
    </source>
</evidence>
<dbReference type="PRINTS" id="PR00039">
    <property type="entry name" value="HTHLYSR"/>
</dbReference>
<dbReference type="PANTHER" id="PTHR30419:SF30">
    <property type="entry name" value="LYSR FAMILY TRANSCRIPTIONAL REGULATOR"/>
    <property type="match status" value="1"/>
</dbReference>
<dbReference type="GO" id="GO:0005829">
    <property type="term" value="C:cytosol"/>
    <property type="evidence" value="ECO:0007669"/>
    <property type="project" value="TreeGrafter"/>
</dbReference>
<feature type="region of interest" description="Disordered" evidence="5">
    <location>
        <begin position="298"/>
        <end position="334"/>
    </location>
</feature>
<dbReference type="PANTHER" id="PTHR30419">
    <property type="entry name" value="HTH-TYPE TRANSCRIPTIONAL REGULATOR YBHD"/>
    <property type="match status" value="1"/>
</dbReference>
<feature type="domain" description="HTH lysR-type" evidence="6">
    <location>
        <begin position="5"/>
        <end position="62"/>
    </location>
</feature>
<dbReference type="CDD" id="cd08440">
    <property type="entry name" value="PBP2_LTTR_like_4"/>
    <property type="match status" value="1"/>
</dbReference>
<reference evidence="7 8" key="1">
    <citation type="submission" date="2014-07" db="EMBL/GenBank/DDBJ databases">
        <title>Whole Genome Sequence of the Amycolatopsis methanolica 239.</title>
        <authorList>
            <person name="Tang B."/>
        </authorList>
    </citation>
    <scope>NUCLEOTIDE SEQUENCE [LARGE SCALE GENOMIC DNA]</scope>
    <source>
        <strain evidence="7 8">239</strain>
    </source>
</reference>
<comment type="similarity">
    <text evidence="1">Belongs to the LysR transcriptional regulatory family.</text>
</comment>
<dbReference type="AlphaFoldDB" id="A0A076MPG6"/>
<dbReference type="STRING" id="1068978.AMETH_2731"/>
<keyword evidence="2" id="KW-0805">Transcription regulation</keyword>
<dbReference type="InterPro" id="IPR000847">
    <property type="entry name" value="LysR_HTH_N"/>
</dbReference>
<dbReference type="InterPro" id="IPR036390">
    <property type="entry name" value="WH_DNA-bd_sf"/>
</dbReference>
<dbReference type="Gene3D" id="3.40.190.290">
    <property type="match status" value="1"/>
</dbReference>
<dbReference type="FunFam" id="1.10.10.10:FF:000001">
    <property type="entry name" value="LysR family transcriptional regulator"/>
    <property type="match status" value="1"/>
</dbReference>
<evidence type="ECO:0000256" key="1">
    <source>
        <dbReference type="ARBA" id="ARBA00009437"/>
    </source>
</evidence>
<dbReference type="OrthoDB" id="7278199at2"/>
<dbReference type="Gene3D" id="1.10.10.10">
    <property type="entry name" value="Winged helix-like DNA-binding domain superfamily/Winged helix DNA-binding domain"/>
    <property type="match status" value="1"/>
</dbReference>
<keyword evidence="3" id="KW-0238">DNA-binding</keyword>
<dbReference type="EMBL" id="CP009110">
    <property type="protein sequence ID" value="AIJ22823.1"/>
    <property type="molecule type" value="Genomic_DNA"/>
</dbReference>
<gene>
    <name evidence="7" type="ORF">AMETH_2731</name>
</gene>
<dbReference type="InterPro" id="IPR036388">
    <property type="entry name" value="WH-like_DNA-bd_sf"/>
</dbReference>
<dbReference type="Pfam" id="PF00126">
    <property type="entry name" value="HTH_1"/>
    <property type="match status" value="1"/>
</dbReference>
<dbReference type="KEGG" id="amq:AMETH_2731"/>